<protein>
    <submittedName>
        <fullName evidence="1">Glycosyltransferase, putative</fullName>
    </submittedName>
</protein>
<dbReference type="STRING" id="1257118.L8GIS1"/>
<dbReference type="AlphaFoldDB" id="L8GIS1"/>
<dbReference type="KEGG" id="acan:ACA1_101070"/>
<dbReference type="OrthoDB" id="426882at2759"/>
<dbReference type="CDD" id="cd03801">
    <property type="entry name" value="GT4_PimA-like"/>
    <property type="match status" value="1"/>
</dbReference>
<dbReference type="Gene3D" id="3.40.50.2000">
    <property type="entry name" value="Glycogen Phosphorylase B"/>
    <property type="match status" value="2"/>
</dbReference>
<dbReference type="RefSeq" id="XP_004334079.1">
    <property type="nucleotide sequence ID" value="XM_004334031.1"/>
</dbReference>
<dbReference type="EMBL" id="KB008133">
    <property type="protein sequence ID" value="ELR12066.1"/>
    <property type="molecule type" value="Genomic_DNA"/>
</dbReference>
<dbReference type="GO" id="GO:0016740">
    <property type="term" value="F:transferase activity"/>
    <property type="evidence" value="ECO:0007669"/>
    <property type="project" value="UniProtKB-KW"/>
</dbReference>
<evidence type="ECO:0000313" key="2">
    <source>
        <dbReference type="Proteomes" id="UP000011083"/>
    </source>
</evidence>
<dbReference type="SUPFAM" id="SSF53756">
    <property type="entry name" value="UDP-Glycosyltransferase/glycogen phosphorylase"/>
    <property type="match status" value="1"/>
</dbReference>
<dbReference type="GeneID" id="14912547"/>
<gene>
    <name evidence="1" type="ORF">ACA1_101070</name>
</gene>
<keyword evidence="1" id="KW-0808">Transferase</keyword>
<keyword evidence="2" id="KW-1185">Reference proteome</keyword>
<dbReference type="VEuPathDB" id="AmoebaDB:ACA1_101070"/>
<proteinExistence type="predicted"/>
<sequence length="467" mass="52609">MLVDLCHPARATSSRAAEERQQKRVLMIGSVWPECSPSRPLSKKDSSAAGVRSWQLIRAMREQDWDIHVCSPAKPTAFTDSLRQGVHTLQVRVNHDSFDGVVAQLKPDFVIFDRFLMEEQFGWRVRQAWPSSICVIDTQDLHFIRRERMKALEQGKSMEEIVDIHIPPTSPDMLREISSIRRSDLTLVVSSWEKELLVRRYGIPEHSLQLAPFYYDEPPGLQELPGWDRRHNFFMLGNFRHPPNWDSFHWTFHHIWPLIRARLPDAKLHVYGAYPDKASVLLSSADKGFVVKGVLPPERLHSTIRRHRVNLAPLRFGAGIKGKIADGWWSGLPCVTTPVGAEGMQSVTDWGGAIGRTAEEIADRAVALYSDQEHWSRAQMRGRALVEELFSHRVNAPQLIRSLNQAAARGSNAARFAQVEALGHLVLADIVVAPGPGEMDLDLALVYYNSNKANEARALPSPSGTIA</sequence>
<dbReference type="Proteomes" id="UP000011083">
    <property type="component" value="Unassembled WGS sequence"/>
</dbReference>
<organism evidence="1 2">
    <name type="scientific">Acanthamoeba castellanii (strain ATCC 30010 / Neff)</name>
    <dbReference type="NCBI Taxonomy" id="1257118"/>
    <lineage>
        <taxon>Eukaryota</taxon>
        <taxon>Amoebozoa</taxon>
        <taxon>Discosea</taxon>
        <taxon>Longamoebia</taxon>
        <taxon>Centramoebida</taxon>
        <taxon>Acanthamoebidae</taxon>
        <taxon>Acanthamoeba</taxon>
    </lineage>
</organism>
<reference evidence="1 2" key="1">
    <citation type="journal article" date="2013" name="Genome Biol.">
        <title>Genome of Acanthamoeba castellanii highlights extensive lateral gene transfer and early evolution of tyrosine kinase signaling.</title>
        <authorList>
            <person name="Clarke M."/>
            <person name="Lohan A.J."/>
            <person name="Liu B."/>
            <person name="Lagkouvardos I."/>
            <person name="Roy S."/>
            <person name="Zafar N."/>
            <person name="Bertelli C."/>
            <person name="Schilde C."/>
            <person name="Kianianmomeni A."/>
            <person name="Burglin T.R."/>
            <person name="Frech C."/>
            <person name="Turcotte B."/>
            <person name="Kopec K.O."/>
            <person name="Synnott J.M."/>
            <person name="Choo C."/>
            <person name="Paponov I."/>
            <person name="Finkler A."/>
            <person name="Soon Heng Tan C."/>
            <person name="Hutchins A.P."/>
            <person name="Weinmeier T."/>
            <person name="Rattei T."/>
            <person name="Chu J.S."/>
            <person name="Gimenez G."/>
            <person name="Irimia M."/>
            <person name="Rigden D.J."/>
            <person name="Fitzpatrick D.A."/>
            <person name="Lorenzo-Morales J."/>
            <person name="Bateman A."/>
            <person name="Chiu C.H."/>
            <person name="Tang P."/>
            <person name="Hegemann P."/>
            <person name="Fromm H."/>
            <person name="Raoult D."/>
            <person name="Greub G."/>
            <person name="Miranda-Saavedra D."/>
            <person name="Chen N."/>
            <person name="Nash P."/>
            <person name="Ginger M.L."/>
            <person name="Horn M."/>
            <person name="Schaap P."/>
            <person name="Caler L."/>
            <person name="Loftus B."/>
        </authorList>
    </citation>
    <scope>NUCLEOTIDE SEQUENCE [LARGE SCALE GENOMIC DNA]</scope>
    <source>
        <strain evidence="1 2">Neff</strain>
    </source>
</reference>
<evidence type="ECO:0000313" key="1">
    <source>
        <dbReference type="EMBL" id="ELR12066.1"/>
    </source>
</evidence>
<dbReference type="Pfam" id="PF13692">
    <property type="entry name" value="Glyco_trans_1_4"/>
    <property type="match status" value="1"/>
</dbReference>
<name>L8GIS1_ACACF</name>
<accession>L8GIS1</accession>
<dbReference type="OMA" id="EEQFGWR"/>